<evidence type="ECO:0000313" key="1">
    <source>
        <dbReference type="EMBL" id="SET36367.1"/>
    </source>
</evidence>
<dbReference type="STRING" id="460384.SAMN05216313_10585"/>
<sequence>MVFKLDVNYSEEELKFIREHNCNILDKIKLSKTDFSENEYPRRVFQYGSAYIAEIPDDESDGLVWAVLGKLKGIYHISSIYDSLASLEHGL</sequence>
<gene>
    <name evidence="1" type="ORF">SAMN05216313_10585</name>
</gene>
<dbReference type="EMBL" id="FOIM01000005">
    <property type="protein sequence ID" value="SET36367.1"/>
    <property type="molecule type" value="Genomic_DNA"/>
</dbReference>
<dbReference type="Proteomes" id="UP000198508">
    <property type="component" value="Unassembled WGS sequence"/>
</dbReference>
<reference evidence="2" key="1">
    <citation type="submission" date="2016-10" db="EMBL/GenBank/DDBJ databases">
        <authorList>
            <person name="Varghese N."/>
            <person name="Submissions S."/>
        </authorList>
    </citation>
    <scope>NUCLEOTIDE SEQUENCE [LARGE SCALE GENOMIC DNA]</scope>
    <source>
        <strain evidence="2">NLAE-zl-G277</strain>
    </source>
</reference>
<protein>
    <submittedName>
        <fullName evidence="1">Uncharacterized protein</fullName>
    </submittedName>
</protein>
<dbReference type="AlphaFoldDB" id="A0A1I0DUR4"/>
<evidence type="ECO:0000313" key="2">
    <source>
        <dbReference type="Proteomes" id="UP000198508"/>
    </source>
</evidence>
<keyword evidence="2" id="KW-1185">Reference proteome</keyword>
<accession>A0A1I0DUR4</accession>
<name>A0A1I0DUR4_9FIRM</name>
<proteinExistence type="predicted"/>
<organism evidence="1 2">
    <name type="scientific">Enterocloster lavalensis</name>
    <dbReference type="NCBI Taxonomy" id="460384"/>
    <lineage>
        <taxon>Bacteria</taxon>
        <taxon>Bacillati</taxon>
        <taxon>Bacillota</taxon>
        <taxon>Clostridia</taxon>
        <taxon>Lachnospirales</taxon>
        <taxon>Lachnospiraceae</taxon>
        <taxon>Enterocloster</taxon>
    </lineage>
</organism>